<dbReference type="PROSITE" id="PS50076">
    <property type="entry name" value="DNAJ_2"/>
    <property type="match status" value="1"/>
</dbReference>
<feature type="compositionally biased region" description="Polar residues" evidence="1">
    <location>
        <begin position="106"/>
        <end position="115"/>
    </location>
</feature>
<protein>
    <recommendedName>
        <fullName evidence="2">J domain-containing protein</fullName>
    </recommendedName>
</protein>
<dbReference type="Pfam" id="PF00226">
    <property type="entry name" value="DnaJ"/>
    <property type="match status" value="1"/>
</dbReference>
<organism evidence="3 4">
    <name type="scientific">Alternaria panax</name>
    <dbReference type="NCBI Taxonomy" id="48097"/>
    <lineage>
        <taxon>Eukaryota</taxon>
        <taxon>Fungi</taxon>
        <taxon>Dikarya</taxon>
        <taxon>Ascomycota</taxon>
        <taxon>Pezizomycotina</taxon>
        <taxon>Dothideomycetes</taxon>
        <taxon>Pleosporomycetidae</taxon>
        <taxon>Pleosporales</taxon>
        <taxon>Pleosporineae</taxon>
        <taxon>Pleosporaceae</taxon>
        <taxon>Alternaria</taxon>
        <taxon>Alternaria sect. Panax</taxon>
    </lineage>
</organism>
<feature type="region of interest" description="Disordered" evidence="1">
    <location>
        <begin position="152"/>
        <end position="171"/>
    </location>
</feature>
<feature type="compositionally biased region" description="Polar residues" evidence="1">
    <location>
        <begin position="30"/>
        <end position="39"/>
    </location>
</feature>
<gene>
    <name evidence="3" type="ORF">G6011_05023</name>
</gene>
<evidence type="ECO:0000256" key="1">
    <source>
        <dbReference type="SAM" id="MobiDB-lite"/>
    </source>
</evidence>
<feature type="domain" description="J" evidence="2">
    <location>
        <begin position="194"/>
        <end position="262"/>
    </location>
</feature>
<dbReference type="CDD" id="cd06257">
    <property type="entry name" value="DnaJ"/>
    <property type="match status" value="1"/>
</dbReference>
<dbReference type="AlphaFoldDB" id="A0AAD4I6E9"/>
<reference evidence="3" key="1">
    <citation type="submission" date="2021-07" db="EMBL/GenBank/DDBJ databases">
        <title>Genome Resource of American Ginseng Black Spot Pathogen Alternaria panax.</title>
        <authorList>
            <person name="Qiu C."/>
            <person name="Wang W."/>
            <person name="Liu Z."/>
        </authorList>
    </citation>
    <scope>NUCLEOTIDE SEQUENCE</scope>
    <source>
        <strain evidence="3">BNCC115425</strain>
    </source>
</reference>
<feature type="region of interest" description="Disordered" evidence="1">
    <location>
        <begin position="84"/>
        <end position="121"/>
    </location>
</feature>
<dbReference type="InterPro" id="IPR001623">
    <property type="entry name" value="DnaJ_domain"/>
</dbReference>
<dbReference type="InterPro" id="IPR036869">
    <property type="entry name" value="J_dom_sf"/>
</dbReference>
<sequence length="268" mass="29533">MADFLDKYFFAIAAATPLPSVEDGEDNDDGNLTTSRPHNRSQISALPWSLMIWPTVLPLPVVKKPSKKRKPDFSIFVDTDTTNDTSRPIYTPKRSRTSTPRTPLSNITFSTASTPAPSPRLPDTPFSLSAADPHWENTENYNAYIVTSSATLLGPTPTPTTPAGPPPPLSERVLRPRRARASSSANLLPPVNMLAYKMLGLQTWRVSSVGINLAYRKAAATSHPDKAALREKESATLAMQQINAIKDMLLDKETRTKYHRDGVIPWVI</sequence>
<dbReference type="Gene3D" id="1.10.287.110">
    <property type="entry name" value="DnaJ domain"/>
    <property type="match status" value="1"/>
</dbReference>
<keyword evidence="4" id="KW-1185">Reference proteome</keyword>
<accession>A0AAD4I6E9</accession>
<dbReference type="EMBL" id="JAANER010000007">
    <property type="protein sequence ID" value="KAG9187152.1"/>
    <property type="molecule type" value="Genomic_DNA"/>
</dbReference>
<dbReference type="SUPFAM" id="SSF46565">
    <property type="entry name" value="Chaperone J-domain"/>
    <property type="match status" value="1"/>
</dbReference>
<feature type="compositionally biased region" description="Pro residues" evidence="1">
    <location>
        <begin position="156"/>
        <end position="169"/>
    </location>
</feature>
<evidence type="ECO:0000313" key="4">
    <source>
        <dbReference type="Proteomes" id="UP001199106"/>
    </source>
</evidence>
<evidence type="ECO:0000313" key="3">
    <source>
        <dbReference type="EMBL" id="KAG9187152.1"/>
    </source>
</evidence>
<comment type="caution">
    <text evidence="3">The sequence shown here is derived from an EMBL/GenBank/DDBJ whole genome shotgun (WGS) entry which is preliminary data.</text>
</comment>
<name>A0AAD4I6E9_9PLEO</name>
<feature type="region of interest" description="Disordered" evidence="1">
    <location>
        <begin position="19"/>
        <end position="39"/>
    </location>
</feature>
<dbReference type="SMART" id="SM00271">
    <property type="entry name" value="DnaJ"/>
    <property type="match status" value="1"/>
</dbReference>
<evidence type="ECO:0000259" key="2">
    <source>
        <dbReference type="PROSITE" id="PS50076"/>
    </source>
</evidence>
<proteinExistence type="predicted"/>
<dbReference type="Proteomes" id="UP001199106">
    <property type="component" value="Unassembled WGS sequence"/>
</dbReference>